<sequence>MNTIPFTTTEPSSPTTPLTPSYSDALRYLAEVAAAQEWTDALGAMRTSSSTKHIPARRRPPTLLTRQQQKVLVTKQVSVKIPDTPLAGPSSSTTPKPSLKLVPWTYPPIDEDAIAPPSPVAGEGPSMAMGFDIESFSYDSEVDTELETETETELETEVESDVGPLTHRPVIRVVTDDSEPTTPEFEAEAYTKCEPWPLVIPTPSTAVPKDDDGGEWIYGPPSYYTSPPDSPHNTPAPTPQYTDDEYDESEIEIEHSFDLSTDPIATHHLRNDLEIIRPFSPDAPEITFTPPTWEAFFECMPPQDEAYGQLLALPGSTPLGPAELEHNTLVNRARIRRNPCSGAQECMWRGQWTPCCWACGGAAEGMDTSLPASQRTGWFVLAGQRWVMIRS</sequence>
<evidence type="ECO:0000313" key="2">
    <source>
        <dbReference type="EMBL" id="KAF8760745.1"/>
    </source>
</evidence>
<name>A0A8H7M8T5_9AGAM</name>
<gene>
    <name evidence="2" type="ORF">RHS01_01148</name>
</gene>
<comment type="caution">
    <text evidence="2">The sequence shown here is derived from an EMBL/GenBank/DDBJ whole genome shotgun (WGS) entry which is preliminary data.</text>
</comment>
<evidence type="ECO:0000256" key="1">
    <source>
        <dbReference type="SAM" id="MobiDB-lite"/>
    </source>
</evidence>
<organism evidence="2 3">
    <name type="scientific">Rhizoctonia solani</name>
    <dbReference type="NCBI Taxonomy" id="456999"/>
    <lineage>
        <taxon>Eukaryota</taxon>
        <taxon>Fungi</taxon>
        <taxon>Dikarya</taxon>
        <taxon>Basidiomycota</taxon>
        <taxon>Agaricomycotina</taxon>
        <taxon>Agaricomycetes</taxon>
        <taxon>Cantharellales</taxon>
        <taxon>Ceratobasidiaceae</taxon>
        <taxon>Rhizoctonia</taxon>
    </lineage>
</organism>
<protein>
    <submittedName>
        <fullName evidence="2">Uncharacterized protein</fullName>
    </submittedName>
</protein>
<proteinExistence type="predicted"/>
<feature type="compositionally biased region" description="Pro residues" evidence="1">
    <location>
        <begin position="228"/>
        <end position="238"/>
    </location>
</feature>
<feature type="region of interest" description="Disordered" evidence="1">
    <location>
        <begin position="203"/>
        <end position="243"/>
    </location>
</feature>
<dbReference type="EMBL" id="JACYCF010000001">
    <property type="protein sequence ID" value="KAF8760745.1"/>
    <property type="molecule type" value="Genomic_DNA"/>
</dbReference>
<accession>A0A8H7M8T5</accession>
<dbReference type="AlphaFoldDB" id="A0A8H7M8T5"/>
<dbReference type="Proteomes" id="UP000614334">
    <property type="component" value="Unassembled WGS sequence"/>
</dbReference>
<reference evidence="2" key="1">
    <citation type="submission" date="2020-09" db="EMBL/GenBank/DDBJ databases">
        <title>Comparative genome analyses of four rice-infecting Rhizoctonia solani isolates reveal extensive enrichment of homogalacturonan modification genes.</title>
        <authorList>
            <person name="Lee D.-Y."/>
            <person name="Jeon J."/>
            <person name="Kim K.-T."/>
            <person name="Cheong K."/>
            <person name="Song H."/>
            <person name="Choi G."/>
            <person name="Ko J."/>
            <person name="Opiyo S.O."/>
            <person name="Zuo S."/>
            <person name="Madhav S."/>
            <person name="Lee Y.-H."/>
            <person name="Wang G.-L."/>
        </authorList>
    </citation>
    <scope>NUCLEOTIDE SEQUENCE</scope>
    <source>
        <strain evidence="2">AG1-IA B2</strain>
    </source>
</reference>
<evidence type="ECO:0000313" key="3">
    <source>
        <dbReference type="Proteomes" id="UP000614334"/>
    </source>
</evidence>
<feature type="compositionally biased region" description="Low complexity" evidence="1">
    <location>
        <begin position="218"/>
        <end position="227"/>
    </location>
</feature>